<accession>A0A562IQ18</accession>
<evidence type="ECO:0000259" key="1">
    <source>
        <dbReference type="PROSITE" id="PS50801"/>
    </source>
</evidence>
<proteinExistence type="predicted"/>
<dbReference type="PROSITE" id="PS50801">
    <property type="entry name" value="STAS"/>
    <property type="match status" value="1"/>
</dbReference>
<dbReference type="CDD" id="cd07043">
    <property type="entry name" value="STAS_anti-anti-sigma_factors"/>
    <property type="match status" value="1"/>
</dbReference>
<feature type="domain" description="STAS" evidence="1">
    <location>
        <begin position="21"/>
        <end position="118"/>
    </location>
</feature>
<dbReference type="InterPro" id="IPR002645">
    <property type="entry name" value="STAS_dom"/>
</dbReference>
<dbReference type="Pfam" id="PF01740">
    <property type="entry name" value="STAS"/>
    <property type="match status" value="1"/>
</dbReference>
<dbReference type="RefSeq" id="WP_153361177.1">
    <property type="nucleotide sequence ID" value="NZ_JABGDC010000117.1"/>
</dbReference>
<dbReference type="EMBL" id="VLKF01000001">
    <property type="protein sequence ID" value="TWH73107.1"/>
    <property type="molecule type" value="Genomic_DNA"/>
</dbReference>
<dbReference type="Proteomes" id="UP000321490">
    <property type="component" value="Unassembled WGS sequence"/>
</dbReference>
<sequence length="118" mass="13020">MTTSTAARQTSVRPDDRSGDERLVQLCEADVCDGLADVRWLLHQALLGGARRIVVDLTEVPHLASPALASFLWAHRICRARGGAVVLRGADRRTQDVLRRTGLQHVLHVEPRRPRSAA</sequence>
<protein>
    <submittedName>
        <fullName evidence="2">Anti-anti-sigma factor</fullName>
    </submittedName>
</protein>
<dbReference type="OrthoDB" id="3826701at2"/>
<comment type="caution">
    <text evidence="2">The sequence shown here is derived from an EMBL/GenBank/DDBJ whole genome shotgun (WGS) entry which is preliminary data.</text>
</comment>
<organism evidence="2 3">
    <name type="scientific">Modestobacter roseus</name>
    <dbReference type="NCBI Taxonomy" id="1181884"/>
    <lineage>
        <taxon>Bacteria</taxon>
        <taxon>Bacillati</taxon>
        <taxon>Actinomycetota</taxon>
        <taxon>Actinomycetes</taxon>
        <taxon>Geodermatophilales</taxon>
        <taxon>Geodermatophilaceae</taxon>
        <taxon>Modestobacter</taxon>
    </lineage>
</organism>
<evidence type="ECO:0000313" key="3">
    <source>
        <dbReference type="Proteomes" id="UP000321490"/>
    </source>
</evidence>
<dbReference type="AlphaFoldDB" id="A0A562IQ18"/>
<dbReference type="SUPFAM" id="SSF52091">
    <property type="entry name" value="SpoIIaa-like"/>
    <property type="match status" value="1"/>
</dbReference>
<name>A0A562IQ18_9ACTN</name>
<dbReference type="Gene3D" id="3.30.750.24">
    <property type="entry name" value="STAS domain"/>
    <property type="match status" value="1"/>
</dbReference>
<evidence type="ECO:0000313" key="2">
    <source>
        <dbReference type="EMBL" id="TWH73107.1"/>
    </source>
</evidence>
<gene>
    <name evidence="2" type="ORF">JD78_01630</name>
</gene>
<dbReference type="InterPro" id="IPR036513">
    <property type="entry name" value="STAS_dom_sf"/>
</dbReference>
<keyword evidence="3" id="KW-1185">Reference proteome</keyword>
<reference evidence="2 3" key="1">
    <citation type="submission" date="2019-07" db="EMBL/GenBank/DDBJ databases">
        <title>R&amp;d 2014.</title>
        <authorList>
            <person name="Klenk H.-P."/>
        </authorList>
    </citation>
    <scope>NUCLEOTIDE SEQUENCE [LARGE SCALE GENOMIC DNA]</scope>
    <source>
        <strain evidence="2 3">DSM 45764</strain>
    </source>
</reference>